<reference evidence="2 3" key="1">
    <citation type="submission" date="2016-10" db="EMBL/GenBank/DDBJ databases">
        <title>Updated version of Genome Assembly of Janthinobacterium lividum ERGS5:01.</title>
        <authorList>
            <person name="Kumar R."/>
            <person name="Acharya V."/>
            <person name="Singh D."/>
        </authorList>
    </citation>
    <scope>NUCLEOTIDE SEQUENCE [LARGE SCALE GENOMIC DNA]</scope>
    <source>
        <strain evidence="2 3">ERGS5:01</strain>
    </source>
</reference>
<dbReference type="AlphaFoldDB" id="A0A1E8PM95"/>
<dbReference type="InterPro" id="IPR002937">
    <property type="entry name" value="Amino_oxidase"/>
</dbReference>
<comment type="caution">
    <text evidence="2">The sequence shown here is derived from an EMBL/GenBank/DDBJ whole genome shotgun (WGS) entry which is preliminary data.</text>
</comment>
<accession>A0A1E8PM95</accession>
<gene>
    <name evidence="2" type="ORF">BA896_016955</name>
</gene>
<dbReference type="Gene3D" id="3.50.50.60">
    <property type="entry name" value="FAD/NAD(P)-binding domain"/>
    <property type="match status" value="1"/>
</dbReference>
<evidence type="ECO:0000259" key="1">
    <source>
        <dbReference type="Pfam" id="PF01593"/>
    </source>
</evidence>
<feature type="domain" description="Amine oxidase" evidence="1">
    <location>
        <begin position="106"/>
        <end position="325"/>
    </location>
</feature>
<dbReference type="SUPFAM" id="SSF51905">
    <property type="entry name" value="FAD/NAD(P)-binding domain"/>
    <property type="match status" value="1"/>
</dbReference>
<dbReference type="PANTHER" id="PTHR16128:SF5">
    <property type="entry name" value="FAD_NAD(P)-BINDING OXIDOREDUCTASE FAMILY PROTEIN"/>
    <property type="match status" value="1"/>
</dbReference>
<sequence>MTNASHIAIIGAGIAGLACATTLRQAGLQVSLFEKSRGAGGRMSTRRGDGWQCDHGAQYFTARHPEFRAEVTRWEQAGVAGQWHLQLPSTAADGASGSDDTPAQRFVGMPRMSSIASWLAADLPLHTGVAISALQREDSAWRLQAQDAQPLADRYDAVVLAVPAPQAVPLLRQVAPEQAALAAGTTMAGCWAMMLEYAQPLALGFNAAFINAGPLRWVARDSAKPGRNGHESWLLHASAEWSEAHMELDGDSIAAQLLASFISMGGQVPQRWSVHRWRYASTPQARNDVCVWEAAQGLGMCGDWLNGGTVEAAWLSGQALAQRIIARPA</sequence>
<proteinExistence type="predicted"/>
<dbReference type="PRINTS" id="PR00419">
    <property type="entry name" value="ADXRDTASE"/>
</dbReference>
<dbReference type="Pfam" id="PF01593">
    <property type="entry name" value="Amino_oxidase"/>
    <property type="match status" value="1"/>
</dbReference>
<dbReference type="Pfam" id="PF13450">
    <property type="entry name" value="NAD_binding_8"/>
    <property type="match status" value="1"/>
</dbReference>
<dbReference type="EMBL" id="MAQB02000006">
    <property type="protein sequence ID" value="OFJ47432.1"/>
    <property type="molecule type" value="Genomic_DNA"/>
</dbReference>
<dbReference type="PANTHER" id="PTHR16128">
    <property type="entry name" value="FAD/NAD(P)-BINDING OXIDOREDUCTASE FAMILY PROTEIN"/>
    <property type="match status" value="1"/>
</dbReference>
<evidence type="ECO:0000313" key="2">
    <source>
        <dbReference type="EMBL" id="OFJ47432.1"/>
    </source>
</evidence>
<name>A0A1E8PM95_9BURK</name>
<organism evidence="2 3">
    <name type="scientific">Janthinobacterium lividum</name>
    <dbReference type="NCBI Taxonomy" id="29581"/>
    <lineage>
        <taxon>Bacteria</taxon>
        <taxon>Pseudomonadati</taxon>
        <taxon>Pseudomonadota</taxon>
        <taxon>Betaproteobacteria</taxon>
        <taxon>Burkholderiales</taxon>
        <taxon>Oxalobacteraceae</taxon>
        <taxon>Janthinobacterium</taxon>
    </lineage>
</organism>
<evidence type="ECO:0000313" key="3">
    <source>
        <dbReference type="Proteomes" id="UP000092634"/>
    </source>
</evidence>
<protein>
    <submittedName>
        <fullName evidence="2">NAD/FAD-dependent oxidoreductase</fullName>
    </submittedName>
</protein>
<dbReference type="Gene3D" id="3.90.660.10">
    <property type="match status" value="1"/>
</dbReference>
<dbReference type="InterPro" id="IPR036188">
    <property type="entry name" value="FAD/NAD-bd_sf"/>
</dbReference>
<dbReference type="GO" id="GO:0016491">
    <property type="term" value="F:oxidoreductase activity"/>
    <property type="evidence" value="ECO:0007669"/>
    <property type="project" value="InterPro"/>
</dbReference>
<dbReference type="Proteomes" id="UP000092634">
    <property type="component" value="Unassembled WGS sequence"/>
</dbReference>